<dbReference type="EC" id="1.-.-.-" evidence="3"/>
<dbReference type="Pfam" id="PF00296">
    <property type="entry name" value="Bac_luciferase"/>
    <property type="match status" value="1"/>
</dbReference>
<dbReference type="GO" id="GO:0016491">
    <property type="term" value="F:oxidoreductase activity"/>
    <property type="evidence" value="ECO:0007669"/>
    <property type="project" value="UniProtKB-KW"/>
</dbReference>
<proteinExistence type="predicted"/>
<dbReference type="InterPro" id="IPR019949">
    <property type="entry name" value="CmoO-like"/>
</dbReference>
<dbReference type="NCBIfam" id="TIGR03558">
    <property type="entry name" value="oxido_grp_1"/>
    <property type="match status" value="1"/>
</dbReference>
<accession>A0ABU7FAJ4</accession>
<evidence type="ECO:0000256" key="1">
    <source>
        <dbReference type="ARBA" id="ARBA00007789"/>
    </source>
</evidence>
<dbReference type="RefSeq" id="WP_329505169.1">
    <property type="nucleotide sequence ID" value="NZ_BAAAYZ010000078.1"/>
</dbReference>
<feature type="domain" description="Luciferase-like" evidence="2">
    <location>
        <begin position="3"/>
        <end position="208"/>
    </location>
</feature>
<dbReference type="InterPro" id="IPR050766">
    <property type="entry name" value="Bact_Lucif_Oxidored"/>
</dbReference>
<comment type="similarity">
    <text evidence="1">To bacterial alkanal monooxygenase alpha and beta chains.</text>
</comment>
<keyword evidence="4" id="KW-1185">Reference proteome</keyword>
<keyword evidence="3" id="KW-0560">Oxidoreductase</keyword>
<dbReference type="PANTHER" id="PTHR30137">
    <property type="entry name" value="LUCIFERASE-LIKE MONOOXYGENASE"/>
    <property type="match status" value="1"/>
</dbReference>
<evidence type="ECO:0000313" key="4">
    <source>
        <dbReference type="Proteomes" id="UP001333996"/>
    </source>
</evidence>
<gene>
    <name evidence="3" type="ORF">VXC91_04155</name>
</gene>
<protein>
    <submittedName>
        <fullName evidence="3">MsnO8 family LLM class oxidoreductase</fullName>
        <ecNumber evidence="3">1.-.-.-</ecNumber>
    </submittedName>
</protein>
<dbReference type="InterPro" id="IPR011251">
    <property type="entry name" value="Luciferase-like_dom"/>
</dbReference>
<evidence type="ECO:0000313" key="3">
    <source>
        <dbReference type="EMBL" id="MED7821196.1"/>
    </source>
</evidence>
<dbReference type="CDD" id="cd00347">
    <property type="entry name" value="Flavin_utilizing_monoxygenases"/>
    <property type="match status" value="1"/>
</dbReference>
<comment type="caution">
    <text evidence="3">The sequence shown here is derived from an EMBL/GenBank/DDBJ whole genome shotgun (WGS) entry which is preliminary data.</text>
</comment>
<evidence type="ECO:0000259" key="2">
    <source>
        <dbReference type="Pfam" id="PF00296"/>
    </source>
</evidence>
<dbReference type="EMBL" id="JAYWVC010000007">
    <property type="protein sequence ID" value="MED7821196.1"/>
    <property type="molecule type" value="Genomic_DNA"/>
</dbReference>
<reference evidence="3" key="1">
    <citation type="submission" date="2024-01" db="EMBL/GenBank/DDBJ databases">
        <title>First draft genome sequence data of TA4-1, the type strain of Gram-positive actinobacterium Streptomyces chiangmaiensis.</title>
        <authorList>
            <person name="Yasawong M."/>
            <person name="Nantapong N."/>
        </authorList>
    </citation>
    <scope>NUCLEOTIDE SEQUENCE</scope>
    <source>
        <strain evidence="3">TA4-1</strain>
    </source>
</reference>
<organism evidence="3 4">
    <name type="scientific">Streptomyces chiangmaiensis</name>
    <dbReference type="NCBI Taxonomy" id="766497"/>
    <lineage>
        <taxon>Bacteria</taxon>
        <taxon>Bacillati</taxon>
        <taxon>Actinomycetota</taxon>
        <taxon>Actinomycetes</taxon>
        <taxon>Kitasatosporales</taxon>
        <taxon>Streptomycetaceae</taxon>
        <taxon>Streptomyces</taxon>
    </lineage>
</organism>
<name>A0ABU7FAJ4_9ACTN</name>
<dbReference type="InterPro" id="IPR036661">
    <property type="entry name" value="Luciferase-like_sf"/>
</dbReference>
<dbReference type="PANTHER" id="PTHR30137:SF6">
    <property type="entry name" value="LUCIFERASE-LIKE MONOOXYGENASE"/>
    <property type="match status" value="1"/>
</dbReference>
<dbReference type="SUPFAM" id="SSF51679">
    <property type="entry name" value="Bacterial luciferase-like"/>
    <property type="match status" value="1"/>
</dbReference>
<dbReference type="Gene3D" id="3.20.20.30">
    <property type="entry name" value="Luciferase-like domain"/>
    <property type="match status" value="1"/>
</dbReference>
<dbReference type="Proteomes" id="UP001333996">
    <property type="component" value="Unassembled WGS sequence"/>
</dbReference>
<sequence length="240" mass="25806">MLHPGRIDLGLGRSSGANQVTTQALQPNHEDFGQKFAELLAFFQGDFPDGHPYGSIIATPGRGNTPAIWLLGSGSYSAQLAGSLGLPFAHGGHFMGSNSARAIETYHEAFRPSETLEEPYAIVSVGVICMETEELAQRYHNAAYVSTVRAMSGEPGPLLSPEEIEATPDGPWAPAQDHFVSDVLSHHVVGSPTIVKAELEDLTKRTGANELMIATIMHGYEHRLRSYELIAEACLKGNPA</sequence>